<evidence type="ECO:0000313" key="2">
    <source>
        <dbReference type="Proteomes" id="UP000503540"/>
    </source>
</evidence>
<protein>
    <submittedName>
        <fullName evidence="1">Uncharacterized protein</fullName>
    </submittedName>
</protein>
<sequence length="121" mass="13978">MTLYTTESTIISDITPEWAARDTPGTDRAWRLSWLPDRRLTREQATAGMELDELLSDPDRVHDRMQLARIDDCADRLGLLRDHAIILLAKRIAARMQTEAVAAQPRIDRHRVIDLPYAHHR</sequence>
<gene>
    <name evidence="1" type="ORF">F5544_22445</name>
</gene>
<proteinExistence type="predicted"/>
<evidence type="ECO:0000313" key="1">
    <source>
        <dbReference type="EMBL" id="QIS12351.1"/>
    </source>
</evidence>
<dbReference type="AlphaFoldDB" id="A0A6G9YGK5"/>
<dbReference type="Proteomes" id="UP000503540">
    <property type="component" value="Chromosome"/>
</dbReference>
<keyword evidence="2" id="KW-1185">Reference proteome</keyword>
<dbReference type="RefSeq" id="WP_167475043.1">
    <property type="nucleotide sequence ID" value="NZ_CP046172.1"/>
</dbReference>
<accession>A0A6G9YGK5</accession>
<reference evidence="1 2" key="1">
    <citation type="journal article" date="2019" name="ACS Chem. Biol.">
        <title>Identification and Mobilization of a Cryptic Antibiotic Biosynthesis Gene Locus from a Human-Pathogenic Nocardia Isolate.</title>
        <authorList>
            <person name="Herisse M."/>
            <person name="Ishida K."/>
            <person name="Porter J.L."/>
            <person name="Howden B."/>
            <person name="Hertweck C."/>
            <person name="Stinear T.P."/>
            <person name="Pidot S.J."/>
        </authorList>
    </citation>
    <scope>NUCLEOTIDE SEQUENCE [LARGE SCALE GENOMIC DNA]</scope>
    <source>
        <strain evidence="1 2">AUSMDU00012717</strain>
    </source>
</reference>
<organism evidence="1 2">
    <name type="scientific">Nocardia arthritidis</name>
    <dbReference type="NCBI Taxonomy" id="228602"/>
    <lineage>
        <taxon>Bacteria</taxon>
        <taxon>Bacillati</taxon>
        <taxon>Actinomycetota</taxon>
        <taxon>Actinomycetes</taxon>
        <taxon>Mycobacteriales</taxon>
        <taxon>Nocardiaceae</taxon>
        <taxon>Nocardia</taxon>
    </lineage>
</organism>
<dbReference type="KEGG" id="nah:F5544_22445"/>
<name>A0A6G9YGK5_9NOCA</name>
<dbReference type="EMBL" id="CP046172">
    <property type="protein sequence ID" value="QIS12351.1"/>
    <property type="molecule type" value="Genomic_DNA"/>
</dbReference>